<dbReference type="Proteomes" id="UP001055879">
    <property type="component" value="Linkage Group LG06"/>
</dbReference>
<sequence>MILRSSNTVHTEVVQDEDAFQMDSSEEFADEERVRGDVLVRSTFTLGSLDLDEPSSIIVGMFLLAFVSWLAASLFVSAHLLDPTG</sequence>
<name>A0ACB9B7K4_ARCLA</name>
<dbReference type="EMBL" id="CM042052">
    <property type="protein sequence ID" value="KAI3718354.1"/>
    <property type="molecule type" value="Genomic_DNA"/>
</dbReference>
<keyword evidence="2" id="KW-1185">Reference proteome</keyword>
<gene>
    <name evidence="1" type="ORF">L6452_19221</name>
</gene>
<proteinExistence type="predicted"/>
<reference evidence="2" key="1">
    <citation type="journal article" date="2022" name="Mol. Ecol. Resour.">
        <title>The genomes of chicory, endive, great burdock and yacon provide insights into Asteraceae palaeo-polyploidization history and plant inulin production.</title>
        <authorList>
            <person name="Fan W."/>
            <person name="Wang S."/>
            <person name="Wang H."/>
            <person name="Wang A."/>
            <person name="Jiang F."/>
            <person name="Liu H."/>
            <person name="Zhao H."/>
            <person name="Xu D."/>
            <person name="Zhang Y."/>
        </authorList>
    </citation>
    <scope>NUCLEOTIDE SEQUENCE [LARGE SCALE GENOMIC DNA]</scope>
    <source>
        <strain evidence="2">cv. Niubang</strain>
    </source>
</reference>
<evidence type="ECO:0000313" key="1">
    <source>
        <dbReference type="EMBL" id="KAI3718354.1"/>
    </source>
</evidence>
<protein>
    <submittedName>
        <fullName evidence="1">Uncharacterized protein</fullName>
    </submittedName>
</protein>
<accession>A0ACB9B7K4</accession>
<evidence type="ECO:0000313" key="2">
    <source>
        <dbReference type="Proteomes" id="UP001055879"/>
    </source>
</evidence>
<comment type="caution">
    <text evidence="1">The sequence shown here is derived from an EMBL/GenBank/DDBJ whole genome shotgun (WGS) entry which is preliminary data.</text>
</comment>
<organism evidence="1 2">
    <name type="scientific">Arctium lappa</name>
    <name type="common">Greater burdock</name>
    <name type="synonym">Lappa major</name>
    <dbReference type="NCBI Taxonomy" id="4217"/>
    <lineage>
        <taxon>Eukaryota</taxon>
        <taxon>Viridiplantae</taxon>
        <taxon>Streptophyta</taxon>
        <taxon>Embryophyta</taxon>
        <taxon>Tracheophyta</taxon>
        <taxon>Spermatophyta</taxon>
        <taxon>Magnoliopsida</taxon>
        <taxon>eudicotyledons</taxon>
        <taxon>Gunneridae</taxon>
        <taxon>Pentapetalae</taxon>
        <taxon>asterids</taxon>
        <taxon>campanulids</taxon>
        <taxon>Asterales</taxon>
        <taxon>Asteraceae</taxon>
        <taxon>Carduoideae</taxon>
        <taxon>Cardueae</taxon>
        <taxon>Arctiinae</taxon>
        <taxon>Arctium</taxon>
    </lineage>
</organism>
<reference evidence="1 2" key="2">
    <citation type="journal article" date="2022" name="Mol. Ecol. Resour.">
        <title>The genomes of chicory, endive, great burdock and yacon provide insights into Asteraceae paleo-polyploidization history and plant inulin production.</title>
        <authorList>
            <person name="Fan W."/>
            <person name="Wang S."/>
            <person name="Wang H."/>
            <person name="Wang A."/>
            <person name="Jiang F."/>
            <person name="Liu H."/>
            <person name="Zhao H."/>
            <person name="Xu D."/>
            <person name="Zhang Y."/>
        </authorList>
    </citation>
    <scope>NUCLEOTIDE SEQUENCE [LARGE SCALE GENOMIC DNA]</scope>
    <source>
        <strain evidence="2">cv. Niubang</strain>
    </source>
</reference>